<dbReference type="AlphaFoldDB" id="A0A7S4LJ52"/>
<proteinExistence type="predicted"/>
<reference evidence="1" key="1">
    <citation type="submission" date="2021-01" db="EMBL/GenBank/DDBJ databases">
        <authorList>
            <person name="Corre E."/>
            <person name="Pelletier E."/>
            <person name="Niang G."/>
            <person name="Scheremetjew M."/>
            <person name="Finn R."/>
            <person name="Kale V."/>
            <person name="Holt S."/>
            <person name="Cochrane G."/>
            <person name="Meng A."/>
            <person name="Brown T."/>
            <person name="Cohen L."/>
        </authorList>
    </citation>
    <scope>NUCLEOTIDE SEQUENCE</scope>
    <source>
        <strain evidence="1">CCMP1594</strain>
    </source>
</reference>
<gene>
    <name evidence="1" type="ORF">EGYM00163_LOCUS43835</name>
</gene>
<protein>
    <submittedName>
        <fullName evidence="1">Uncharacterized protein</fullName>
    </submittedName>
</protein>
<name>A0A7S4LJ52_9EUGL</name>
<dbReference type="EMBL" id="HBJA01127216">
    <property type="protein sequence ID" value="CAE0832550.1"/>
    <property type="molecule type" value="Transcribed_RNA"/>
</dbReference>
<organism evidence="1">
    <name type="scientific">Eutreptiella gymnastica</name>
    <dbReference type="NCBI Taxonomy" id="73025"/>
    <lineage>
        <taxon>Eukaryota</taxon>
        <taxon>Discoba</taxon>
        <taxon>Euglenozoa</taxon>
        <taxon>Euglenida</taxon>
        <taxon>Spirocuta</taxon>
        <taxon>Euglenophyceae</taxon>
        <taxon>Eutreptiales</taxon>
        <taxon>Eutreptiaceae</taxon>
        <taxon>Eutreptiella</taxon>
    </lineage>
</organism>
<evidence type="ECO:0000313" key="1">
    <source>
        <dbReference type="EMBL" id="CAE0832550.1"/>
    </source>
</evidence>
<sequence>MAQGAHSTRNATGRMSEKCGGAVVRFVKLHDPERSCGTILHQRLESNLQTSRSGSDYTGESPPWGQCAAILSSGTNHPFSVGALATRVVLGGGQPAIKEHPFIWSLRPYCLAAGHVQSDLKCACSAIVLCPYSVVVAPRTAPAPVLSSRALLLAGQPLRPVSEGGGIRLW</sequence>
<accession>A0A7S4LJ52</accession>